<dbReference type="RefSeq" id="WP_021130442.1">
    <property type="nucleotide sequence ID" value="NZ_AQPH01000001.1"/>
</dbReference>
<dbReference type="Proteomes" id="UP000015350">
    <property type="component" value="Unassembled WGS sequence"/>
</dbReference>
<evidence type="ECO:0000313" key="2">
    <source>
        <dbReference type="Proteomes" id="UP000015350"/>
    </source>
</evidence>
<dbReference type="AlphaFoldDB" id="S9TMJ5"/>
<protein>
    <submittedName>
        <fullName evidence="1">Uncharacterized protein</fullName>
    </submittedName>
</protein>
<reference evidence="1 2" key="1">
    <citation type="submission" date="2013-04" db="EMBL/GenBank/DDBJ databases">
        <authorList>
            <person name="Kuznetsov B."/>
            <person name="Ivanovsky R."/>
        </authorList>
    </citation>
    <scope>NUCLEOTIDE SEQUENCE [LARGE SCALE GENOMIC DNA]</scope>
    <source>
        <strain evidence="1 2">MGU-K5</strain>
    </source>
</reference>
<evidence type="ECO:0000313" key="1">
    <source>
        <dbReference type="EMBL" id="EPY03496.1"/>
    </source>
</evidence>
<comment type="caution">
    <text evidence="1">The sequence shown here is derived from an EMBL/GenBank/DDBJ whole genome shotgun (WGS) entry which is preliminary data.</text>
</comment>
<dbReference type="EMBL" id="AQPH01000001">
    <property type="protein sequence ID" value="EPY03496.1"/>
    <property type="molecule type" value="Genomic_DNA"/>
</dbReference>
<proteinExistence type="predicted"/>
<name>S9TMJ5_MAGFU</name>
<gene>
    <name evidence="1" type="ORF">K678_00255</name>
</gene>
<organism evidence="1 2">
    <name type="scientific">Magnetospirillum fulvum MGU-K5</name>
    <dbReference type="NCBI Taxonomy" id="1316936"/>
    <lineage>
        <taxon>Bacteria</taxon>
        <taxon>Pseudomonadati</taxon>
        <taxon>Pseudomonadota</taxon>
        <taxon>Alphaproteobacteria</taxon>
        <taxon>Rhodospirillales</taxon>
        <taxon>Rhodospirillaceae</taxon>
        <taxon>Magnetospirillum</taxon>
    </lineage>
</organism>
<dbReference type="STRING" id="1316936.K678_00255"/>
<sequence length="118" mass="13707">MTIDLAQMRQQRRREAENPAFALVGDSDAMRLEGHDRPWTADELLRISDDLRQYARWLNDRANQLRGEEPDQILVDTQVYESGYVRFWESTKIETAEQAAWAMRQLALAEIEPIEAAS</sequence>
<accession>S9TMJ5</accession>